<proteinExistence type="predicted"/>
<dbReference type="Proteomes" id="UP000094487">
    <property type="component" value="Unassembled WGS sequence"/>
</dbReference>
<protein>
    <recommendedName>
        <fullName evidence="1">SsuA/THI5-like domain-containing protein</fullName>
    </recommendedName>
</protein>
<evidence type="ECO:0000313" key="2">
    <source>
        <dbReference type="EMBL" id="ODP36286.1"/>
    </source>
</evidence>
<dbReference type="PANTHER" id="PTHR30024:SF42">
    <property type="entry name" value="ALIPHATIC SULFONATES-BINDING PROTEIN-RELATED"/>
    <property type="match status" value="1"/>
</dbReference>
<dbReference type="EMBL" id="MDDS01000075">
    <property type="protein sequence ID" value="ODP36286.1"/>
    <property type="molecule type" value="Genomic_DNA"/>
</dbReference>
<dbReference type="RefSeq" id="WP_069321855.1">
    <property type="nucleotide sequence ID" value="NZ_MDDS01000075.1"/>
</dbReference>
<dbReference type="Gene3D" id="3.40.190.10">
    <property type="entry name" value="Periplasmic binding protein-like II"/>
    <property type="match status" value="2"/>
</dbReference>
<evidence type="ECO:0000313" key="3">
    <source>
        <dbReference type="Proteomes" id="UP000094487"/>
    </source>
</evidence>
<keyword evidence="3" id="KW-1185">Reference proteome</keyword>
<dbReference type="Pfam" id="PF09084">
    <property type="entry name" value="NMT1"/>
    <property type="match status" value="1"/>
</dbReference>
<dbReference type="PANTHER" id="PTHR30024">
    <property type="entry name" value="ALIPHATIC SULFONATES-BINDING PROTEIN-RELATED"/>
    <property type="match status" value="1"/>
</dbReference>
<dbReference type="SUPFAM" id="SSF53850">
    <property type="entry name" value="Periplasmic binding protein-like II"/>
    <property type="match status" value="1"/>
</dbReference>
<dbReference type="InterPro" id="IPR015168">
    <property type="entry name" value="SsuA/THI5"/>
</dbReference>
<dbReference type="OrthoDB" id="7374754at2"/>
<dbReference type="AlphaFoldDB" id="A0A1E3LR94"/>
<organism evidence="2 3">
    <name type="scientific">Sphingomonas turrisvirgatae</name>
    <dbReference type="NCBI Taxonomy" id="1888892"/>
    <lineage>
        <taxon>Bacteria</taxon>
        <taxon>Pseudomonadati</taxon>
        <taxon>Pseudomonadota</taxon>
        <taxon>Alphaproteobacteria</taxon>
        <taxon>Sphingomonadales</taxon>
        <taxon>Sphingomonadaceae</taxon>
        <taxon>Sphingomonas</taxon>
    </lineage>
</organism>
<gene>
    <name evidence="2" type="ORF">BFL28_06190</name>
</gene>
<accession>A0A1E3LR94</accession>
<dbReference type="STRING" id="1888892.BFL28_06190"/>
<name>A0A1E3LR94_9SPHN</name>
<feature type="domain" description="SsuA/THI5-like" evidence="1">
    <location>
        <begin position="54"/>
        <end position="226"/>
    </location>
</feature>
<comment type="caution">
    <text evidence="2">The sequence shown here is derived from an EMBL/GenBank/DDBJ whole genome shotgun (WGS) entry which is preliminary data.</text>
</comment>
<sequence length="304" mass="32799">MTDGPALQVRGSLETLEIAPVLLAARHFFPGGADVRNGGIGNLVGAPRVASLGDEGRADIATHAETQALRYSVDRPDLRIILTVTEGSYRIVARRSAGVAALRDLRGKRIATIPTTSAGFFLARMLEQAGLRLDDVAIARVSPLSGMAAALARHEVDAVAIWEPHAANAARLIGKDAITFSGDGVYRELFNLNSTAANLADPVLRPRIVAFVRAVIDASRAIRRDPRVAQQLLATTGGFTRDELTASWPTLAFPADLPADLLDVLVLEEQWLAQQERRAPRGRDRLASLIDASILREARGRTRR</sequence>
<reference evidence="2 3" key="1">
    <citation type="submission" date="2016-08" db="EMBL/GenBank/DDBJ databases">
        <title>Draft genome of the agarase producing Sphingomonas sp. MCT13.</title>
        <authorList>
            <person name="D'Andrea M.M."/>
            <person name="Rossolini G.M."/>
            <person name="Thaller M.C."/>
        </authorList>
    </citation>
    <scope>NUCLEOTIDE SEQUENCE [LARGE SCALE GENOMIC DNA]</scope>
    <source>
        <strain evidence="2 3">MCT13</strain>
    </source>
</reference>
<evidence type="ECO:0000259" key="1">
    <source>
        <dbReference type="Pfam" id="PF09084"/>
    </source>
</evidence>